<dbReference type="PIRSF" id="PIRSF000193">
    <property type="entry name" value="Pyrrol-5-carb_rd"/>
    <property type="match status" value="1"/>
</dbReference>
<dbReference type="KEGG" id="anh:A6F65_02252"/>
<reference evidence="9 10" key="1">
    <citation type="submission" date="2016-07" db="EMBL/GenBank/DDBJ databases">
        <title>Complete genome sequence of Altererythrobacter namhicola JCM 16345T, containing esterase-encoding genes.</title>
        <authorList>
            <person name="Cheng H."/>
            <person name="Wu Y.-H."/>
            <person name="Jian S.-L."/>
            <person name="Huo Y.-Y."/>
            <person name="Wang C.-S."/>
            <person name="Xu X.-W."/>
        </authorList>
    </citation>
    <scope>NUCLEOTIDE SEQUENCE [LARGE SCALE GENOMIC DNA]</scope>
    <source>
        <strain evidence="9 10">JCM 16345</strain>
    </source>
</reference>
<dbReference type="InterPro" id="IPR029036">
    <property type="entry name" value="P5CR_dimer"/>
</dbReference>
<gene>
    <name evidence="4 9" type="primary">proC</name>
    <name evidence="9" type="ORF">A6F65_02252</name>
</gene>
<dbReference type="UniPathway" id="UPA00098">
    <property type="reaction ID" value="UER00361"/>
</dbReference>
<dbReference type="Gene3D" id="3.40.50.720">
    <property type="entry name" value="NAD(P)-binding Rossmann-like Domain"/>
    <property type="match status" value="1"/>
</dbReference>
<keyword evidence="10" id="KW-1185">Reference proteome</keyword>
<comment type="catalytic activity">
    <reaction evidence="4">
        <text>L-proline + NAD(+) = (S)-1-pyrroline-5-carboxylate + NADH + 2 H(+)</text>
        <dbReference type="Rhea" id="RHEA:14105"/>
        <dbReference type="ChEBI" id="CHEBI:15378"/>
        <dbReference type="ChEBI" id="CHEBI:17388"/>
        <dbReference type="ChEBI" id="CHEBI:57540"/>
        <dbReference type="ChEBI" id="CHEBI:57945"/>
        <dbReference type="ChEBI" id="CHEBI:60039"/>
        <dbReference type="EC" id="1.5.1.2"/>
    </reaction>
</comment>
<comment type="function">
    <text evidence="4">Catalyzes the reduction of 1-pyrroline-5-carboxylate (PCA) to L-proline.</text>
</comment>
<dbReference type="InterPro" id="IPR053790">
    <property type="entry name" value="P5CR-like_CS"/>
</dbReference>
<dbReference type="PATRIC" id="fig|645517.4.peg.2233"/>
<accession>A0A1C7DAR1</accession>
<sequence>MPYQNILLVGCGNMAGAMLDGWIAAGVPAQAFTVVNRSRRDLPDRVTYLPAIPESGGFDAIQIGVKPHMLDDVAAQVARLQGGAVILSILAGTQLDVLEARFAEARAVVRVMPNLAVSIGKSPIALAAGDIPEAERERVKAFMDHLGTPEWVDESEYDLVTALAGSGPAFVYRFIAALADAGEELGLPREQAQRLSIAMVEGAGALAASSPHDPAELARRVASPGGVTQAGLDVLDKDGRIRRMLVDTLRAARDRSLEMAEEARASD</sequence>
<dbReference type="Gene3D" id="1.10.3730.10">
    <property type="entry name" value="ProC C-terminal domain-like"/>
    <property type="match status" value="1"/>
</dbReference>
<dbReference type="Proteomes" id="UP000092698">
    <property type="component" value="Chromosome"/>
</dbReference>
<dbReference type="InterPro" id="IPR036291">
    <property type="entry name" value="NAD(P)-bd_dom_sf"/>
</dbReference>
<dbReference type="FunFam" id="1.10.3730.10:FF:000001">
    <property type="entry name" value="Pyrroline-5-carboxylate reductase"/>
    <property type="match status" value="1"/>
</dbReference>
<dbReference type="GO" id="GO:0004735">
    <property type="term" value="F:pyrroline-5-carboxylate reductase activity"/>
    <property type="evidence" value="ECO:0007669"/>
    <property type="project" value="UniProtKB-UniRule"/>
</dbReference>
<dbReference type="PANTHER" id="PTHR11645">
    <property type="entry name" value="PYRROLINE-5-CARBOXYLATE REDUCTASE"/>
    <property type="match status" value="1"/>
</dbReference>
<dbReference type="STRING" id="645517.A6F65_02252"/>
<evidence type="ECO:0000256" key="2">
    <source>
        <dbReference type="ARBA" id="ARBA00022857"/>
    </source>
</evidence>
<dbReference type="HAMAP" id="MF_01925">
    <property type="entry name" value="P5C_reductase"/>
    <property type="match status" value="1"/>
</dbReference>
<dbReference type="SUPFAM" id="SSF51735">
    <property type="entry name" value="NAD(P)-binding Rossmann-fold domains"/>
    <property type="match status" value="1"/>
</dbReference>
<comment type="subcellular location">
    <subcellularLocation>
        <location evidence="4">Cytoplasm</location>
    </subcellularLocation>
</comment>
<comment type="pathway">
    <text evidence="4 6">Amino-acid biosynthesis; L-proline biosynthesis; L-proline from L-glutamate 5-semialdehyde: step 1/1.</text>
</comment>
<dbReference type="PROSITE" id="PS00521">
    <property type="entry name" value="P5CR"/>
    <property type="match status" value="1"/>
</dbReference>
<proteinExistence type="inferred from homology"/>
<dbReference type="Pfam" id="PF03807">
    <property type="entry name" value="F420_oxidored"/>
    <property type="match status" value="1"/>
</dbReference>
<dbReference type="InterPro" id="IPR028939">
    <property type="entry name" value="P5C_Rdtase_cat_N"/>
</dbReference>
<evidence type="ECO:0000259" key="7">
    <source>
        <dbReference type="Pfam" id="PF03807"/>
    </source>
</evidence>
<dbReference type="NCBIfam" id="TIGR00112">
    <property type="entry name" value="proC"/>
    <property type="match status" value="1"/>
</dbReference>
<keyword evidence="2 4" id="KW-0521">NADP</keyword>
<feature type="domain" description="Pyrroline-5-carboxylate reductase catalytic N-terminal" evidence="7">
    <location>
        <begin position="6"/>
        <end position="92"/>
    </location>
</feature>
<comment type="similarity">
    <text evidence="1 4 6">Belongs to the pyrroline-5-carboxylate reductase family.</text>
</comment>
<dbReference type="InterPro" id="IPR000304">
    <property type="entry name" value="Pyrroline-COOH_reductase"/>
</dbReference>
<dbReference type="GO" id="GO:0055129">
    <property type="term" value="P:L-proline biosynthetic process"/>
    <property type="evidence" value="ECO:0007669"/>
    <property type="project" value="UniProtKB-UniRule"/>
</dbReference>
<keyword evidence="3 4" id="KW-0560">Oxidoreductase</keyword>
<evidence type="ECO:0000313" key="10">
    <source>
        <dbReference type="Proteomes" id="UP000092698"/>
    </source>
</evidence>
<dbReference type="EC" id="1.5.1.2" evidence="4 5"/>
<evidence type="ECO:0000313" key="9">
    <source>
        <dbReference type="EMBL" id="ANU08535.1"/>
    </source>
</evidence>
<evidence type="ECO:0000256" key="3">
    <source>
        <dbReference type="ARBA" id="ARBA00023002"/>
    </source>
</evidence>
<dbReference type="EMBL" id="CP016545">
    <property type="protein sequence ID" value="ANU08535.1"/>
    <property type="molecule type" value="Genomic_DNA"/>
</dbReference>
<evidence type="ECO:0000256" key="5">
    <source>
        <dbReference type="NCBIfam" id="TIGR00112"/>
    </source>
</evidence>
<feature type="domain" description="Pyrroline-5-carboxylate reductase dimerisation" evidence="8">
    <location>
        <begin position="154"/>
        <end position="259"/>
    </location>
</feature>
<evidence type="ECO:0000256" key="4">
    <source>
        <dbReference type="HAMAP-Rule" id="MF_01925"/>
    </source>
</evidence>
<evidence type="ECO:0000256" key="1">
    <source>
        <dbReference type="ARBA" id="ARBA00005525"/>
    </source>
</evidence>
<keyword evidence="4" id="KW-0963">Cytoplasm</keyword>
<keyword evidence="4 6" id="KW-0028">Amino-acid biosynthesis</keyword>
<dbReference type="SUPFAM" id="SSF48179">
    <property type="entry name" value="6-phosphogluconate dehydrogenase C-terminal domain-like"/>
    <property type="match status" value="1"/>
</dbReference>
<evidence type="ECO:0000256" key="6">
    <source>
        <dbReference type="RuleBase" id="RU003903"/>
    </source>
</evidence>
<name>A0A1C7DAR1_9SPHN</name>
<dbReference type="PANTHER" id="PTHR11645:SF0">
    <property type="entry name" value="PYRROLINE-5-CARBOXYLATE REDUCTASE 3"/>
    <property type="match status" value="1"/>
</dbReference>
<dbReference type="Pfam" id="PF14748">
    <property type="entry name" value="P5CR_dimer"/>
    <property type="match status" value="1"/>
</dbReference>
<keyword evidence="4 6" id="KW-0641">Proline biosynthesis</keyword>
<protein>
    <recommendedName>
        <fullName evidence="4 5">Pyrroline-5-carboxylate reductase</fullName>
        <shortName evidence="4">P5C reductase</shortName>
        <shortName evidence="4">P5CR</shortName>
        <ecNumber evidence="4 5">1.5.1.2</ecNumber>
    </recommendedName>
    <alternativeName>
        <fullName evidence="4">PCA reductase</fullName>
    </alternativeName>
</protein>
<dbReference type="InterPro" id="IPR008927">
    <property type="entry name" value="6-PGluconate_DH-like_C_sf"/>
</dbReference>
<evidence type="ECO:0000259" key="8">
    <source>
        <dbReference type="Pfam" id="PF14748"/>
    </source>
</evidence>
<dbReference type="OrthoDB" id="9805754at2"/>
<dbReference type="AlphaFoldDB" id="A0A1C7DAR1"/>
<dbReference type="GO" id="GO:0005737">
    <property type="term" value="C:cytoplasm"/>
    <property type="evidence" value="ECO:0007669"/>
    <property type="project" value="UniProtKB-SubCell"/>
</dbReference>
<comment type="catalytic activity">
    <reaction evidence="4 6">
        <text>L-proline + NADP(+) = (S)-1-pyrroline-5-carboxylate + NADPH + 2 H(+)</text>
        <dbReference type="Rhea" id="RHEA:14109"/>
        <dbReference type="ChEBI" id="CHEBI:15378"/>
        <dbReference type="ChEBI" id="CHEBI:17388"/>
        <dbReference type="ChEBI" id="CHEBI:57783"/>
        <dbReference type="ChEBI" id="CHEBI:58349"/>
        <dbReference type="ChEBI" id="CHEBI:60039"/>
        <dbReference type="EC" id="1.5.1.2"/>
    </reaction>
</comment>
<organism evidence="9 10">
    <name type="scientific">Paraurantiacibacter namhicola</name>
    <dbReference type="NCBI Taxonomy" id="645517"/>
    <lineage>
        <taxon>Bacteria</taxon>
        <taxon>Pseudomonadati</taxon>
        <taxon>Pseudomonadota</taxon>
        <taxon>Alphaproteobacteria</taxon>
        <taxon>Sphingomonadales</taxon>
        <taxon>Erythrobacteraceae</taxon>
        <taxon>Paraurantiacibacter</taxon>
    </lineage>
</organism>